<evidence type="ECO:0000256" key="1">
    <source>
        <dbReference type="SAM" id="MobiDB-lite"/>
    </source>
</evidence>
<dbReference type="PANTHER" id="PTHR47027">
    <property type="entry name" value="REVERSE TRANSCRIPTASE DOMAIN-CONTAINING PROTEIN"/>
    <property type="match status" value="1"/>
</dbReference>
<dbReference type="Pfam" id="PF00078">
    <property type="entry name" value="RVT_1"/>
    <property type="match status" value="1"/>
</dbReference>
<organism evidence="3 4">
    <name type="scientific">Trametes cubensis</name>
    <dbReference type="NCBI Taxonomy" id="1111947"/>
    <lineage>
        <taxon>Eukaryota</taxon>
        <taxon>Fungi</taxon>
        <taxon>Dikarya</taxon>
        <taxon>Basidiomycota</taxon>
        <taxon>Agaricomycotina</taxon>
        <taxon>Agaricomycetes</taxon>
        <taxon>Polyporales</taxon>
        <taxon>Polyporaceae</taxon>
        <taxon>Trametes</taxon>
    </lineage>
</organism>
<reference evidence="3" key="1">
    <citation type="submission" date="2022-11" db="EMBL/GenBank/DDBJ databases">
        <title>Genome Sequence of Cubamyces cubensis.</title>
        <authorList>
            <person name="Buettner E."/>
        </authorList>
    </citation>
    <scope>NUCLEOTIDE SEQUENCE</scope>
    <source>
        <strain evidence="3">MPL-01</strain>
    </source>
</reference>
<feature type="domain" description="Reverse transcriptase" evidence="2">
    <location>
        <begin position="243"/>
        <end position="514"/>
    </location>
</feature>
<sequence length="880" mass="98327">MLAHWAPRVAREGWVCTHADLLRVLVALLKARPAPVRLYSYSGGESDDNAHAASATLLASQMARLTGPTTARSPLADLLSSQQPPHWPRNPVLHPQSDDTSLKVSTPLPRRSYSEEKELRGDGASDELGLDDLLWAAPGYQPKPILGMRRENLTRLVHARSPAAFWSAYKGLLADQPRPTLVTAAQLREVFQARMNPPASLPLTFDRLHHALNRITAHSLPRSTVDTTAEQFFSRPFSVEEVDAVKDHIPPQSWLTAIIAAVKKPKKDGASPESYRTIGLESCLLKTLTLLIDRRLRQWAESTGRLPPTQSGFRSGHRTYNNAFILRVAIEKARSLRRTLYVVYLDLSNAFPSVDQASLWAKLARWGASGPILDWLRMLYSSLEYLVRFGGESTECFRALMGILIGDPASPILWIIYISDFALRPHPDDVVLGGQRIAHLELADDIALLCLSATGMQQKLHEVEDYCARSFLLVNVPKTLASAHGPLPDVLPTLTLNNAPLQYVPTATYVGTTFTSTSGDIFRAHYDAKEDAARRTATAVYSLESYVGPLPPRLALHLYHTHVDPHLTAGCEVVLDSRPSAVLGLEAVQKTFLRRALHLSSWSPLTPLFTESGVWPLRYRRLELALRYLRYVLRDGPQLTQAAMEESWQLVVQHSSPSWWSDLHHAAAALPAPLAIPVLTRPSVDAVDGWIRQLPQLVLHDLGSSLLASRRLTVLKSRLQWDGRDGRRLLLRHVCSTRQYLSLPRQRQRSAIIRLLGSEHALAVELLRRTPEPMEREARLCRWCPLANVVAERPAVEDEVHVLLECAHPTLASRREQYLTDLESMRPGVRRTLFHLSRYQLLPYLLEGSRESLALLGDFVADVWDQCDLAARDGPATHAA</sequence>
<dbReference type="EMBL" id="JAPEVG010000042">
    <property type="protein sequence ID" value="KAJ8489933.1"/>
    <property type="molecule type" value="Genomic_DNA"/>
</dbReference>
<keyword evidence="4" id="KW-1185">Reference proteome</keyword>
<dbReference type="PROSITE" id="PS50878">
    <property type="entry name" value="RT_POL"/>
    <property type="match status" value="1"/>
</dbReference>
<dbReference type="AlphaFoldDB" id="A0AAD7XBW8"/>
<dbReference type="Proteomes" id="UP001215151">
    <property type="component" value="Unassembled WGS sequence"/>
</dbReference>
<dbReference type="PANTHER" id="PTHR47027:SF20">
    <property type="entry name" value="REVERSE TRANSCRIPTASE-LIKE PROTEIN WITH RNA-DIRECTED DNA POLYMERASE DOMAIN"/>
    <property type="match status" value="1"/>
</dbReference>
<gene>
    <name evidence="3" type="ORF">ONZ51_g2645</name>
</gene>
<feature type="region of interest" description="Disordered" evidence="1">
    <location>
        <begin position="71"/>
        <end position="124"/>
    </location>
</feature>
<evidence type="ECO:0000313" key="3">
    <source>
        <dbReference type="EMBL" id="KAJ8489933.1"/>
    </source>
</evidence>
<proteinExistence type="predicted"/>
<evidence type="ECO:0000313" key="4">
    <source>
        <dbReference type="Proteomes" id="UP001215151"/>
    </source>
</evidence>
<name>A0AAD7XBW8_9APHY</name>
<dbReference type="CDD" id="cd01650">
    <property type="entry name" value="RT_nLTR_like"/>
    <property type="match status" value="1"/>
</dbReference>
<feature type="compositionally biased region" description="Basic and acidic residues" evidence="1">
    <location>
        <begin position="112"/>
        <end position="123"/>
    </location>
</feature>
<evidence type="ECO:0000259" key="2">
    <source>
        <dbReference type="PROSITE" id="PS50878"/>
    </source>
</evidence>
<protein>
    <recommendedName>
        <fullName evidence="2">Reverse transcriptase domain-containing protein</fullName>
    </recommendedName>
</protein>
<accession>A0AAD7XBW8</accession>
<dbReference type="InterPro" id="IPR000477">
    <property type="entry name" value="RT_dom"/>
</dbReference>
<comment type="caution">
    <text evidence="3">The sequence shown here is derived from an EMBL/GenBank/DDBJ whole genome shotgun (WGS) entry which is preliminary data.</text>
</comment>